<organism evidence="2 3">
    <name type="scientific">Carex littledalei</name>
    <dbReference type="NCBI Taxonomy" id="544730"/>
    <lineage>
        <taxon>Eukaryota</taxon>
        <taxon>Viridiplantae</taxon>
        <taxon>Streptophyta</taxon>
        <taxon>Embryophyta</taxon>
        <taxon>Tracheophyta</taxon>
        <taxon>Spermatophyta</taxon>
        <taxon>Magnoliopsida</taxon>
        <taxon>Liliopsida</taxon>
        <taxon>Poales</taxon>
        <taxon>Cyperaceae</taxon>
        <taxon>Cyperoideae</taxon>
        <taxon>Cariceae</taxon>
        <taxon>Carex</taxon>
        <taxon>Carex subgen. Euthyceras</taxon>
    </lineage>
</organism>
<dbReference type="Pfam" id="PF05477">
    <property type="entry name" value="SURF2"/>
    <property type="match status" value="1"/>
</dbReference>
<evidence type="ECO:0000313" key="3">
    <source>
        <dbReference type="Proteomes" id="UP000623129"/>
    </source>
</evidence>
<dbReference type="OrthoDB" id="127285at2759"/>
<dbReference type="PANTHER" id="PTHR47854">
    <property type="entry name" value="SURFEIT LOCUS PROTEIN 2 (SURF2)"/>
    <property type="match status" value="1"/>
</dbReference>
<comment type="caution">
    <text evidence="2">The sequence shown here is derived from an EMBL/GenBank/DDBJ whole genome shotgun (WGS) entry which is preliminary data.</text>
</comment>
<dbReference type="AlphaFoldDB" id="A0A833RFF3"/>
<feature type="compositionally biased region" description="Basic and acidic residues" evidence="1">
    <location>
        <begin position="205"/>
        <end position="221"/>
    </location>
</feature>
<evidence type="ECO:0000256" key="1">
    <source>
        <dbReference type="SAM" id="MobiDB-lite"/>
    </source>
</evidence>
<sequence length="259" mass="29371">MGKSEQGKEGSFLLGDPTFIEIGGGRWRCVETGQEMPEKEKESYSKSRACRVGLINAAVGSRKPPLNTFEPHPVSKSQLICKLTGDTVNKTEEQIWKHISGRRFQNKLEKMELQANSPPPVEAVKEKKKKKSKELVESKKSQIKNLKKDKKKKSQEIDSNDNVDSIKGGEKEEETNFWMPPVGERWDFDDGKDRWESCQSTDINEDSHCNSEDTDDKKDSESNELTTRTKRLSIAVGPSSFASRKKKIKRPSQADQHES</sequence>
<dbReference type="EMBL" id="SWLB01000006">
    <property type="protein sequence ID" value="KAF3338002.1"/>
    <property type="molecule type" value="Genomic_DNA"/>
</dbReference>
<keyword evidence="3" id="KW-1185">Reference proteome</keyword>
<evidence type="ECO:0000313" key="2">
    <source>
        <dbReference type="EMBL" id="KAF3338002.1"/>
    </source>
</evidence>
<dbReference type="PANTHER" id="PTHR47854:SF1">
    <property type="entry name" value="SURFEIT LOCUS PROTEIN 2 (SURF2)"/>
    <property type="match status" value="1"/>
</dbReference>
<feature type="region of interest" description="Disordered" evidence="1">
    <location>
        <begin position="109"/>
        <end position="259"/>
    </location>
</feature>
<feature type="compositionally biased region" description="Basic residues" evidence="1">
    <location>
        <begin position="141"/>
        <end position="153"/>
    </location>
</feature>
<accession>A0A833RFF3</accession>
<reference evidence="2" key="1">
    <citation type="submission" date="2020-01" db="EMBL/GenBank/DDBJ databases">
        <title>Genome sequence of Kobresia littledalei, the first chromosome-level genome in the family Cyperaceae.</title>
        <authorList>
            <person name="Qu G."/>
        </authorList>
    </citation>
    <scope>NUCLEOTIDE SEQUENCE</scope>
    <source>
        <strain evidence="2">C.B.Clarke</strain>
        <tissue evidence="2">Leaf</tissue>
    </source>
</reference>
<proteinExistence type="predicted"/>
<feature type="compositionally biased region" description="Basic and acidic residues" evidence="1">
    <location>
        <begin position="184"/>
        <end position="196"/>
    </location>
</feature>
<gene>
    <name evidence="2" type="ORF">FCM35_KLT18589</name>
</gene>
<dbReference type="InterPro" id="IPR008833">
    <property type="entry name" value="Surf2"/>
</dbReference>
<name>A0A833RFF3_9POAL</name>
<protein>
    <submittedName>
        <fullName evidence="2">Surfeit locus protein 2 isoform X1</fullName>
    </submittedName>
</protein>
<dbReference type="Proteomes" id="UP000623129">
    <property type="component" value="Unassembled WGS sequence"/>
</dbReference>